<dbReference type="Pfam" id="PF13604">
    <property type="entry name" value="AAA_30"/>
    <property type="match status" value="1"/>
</dbReference>
<dbReference type="EMBL" id="BAABIA010000006">
    <property type="protein sequence ID" value="GAA5143803.1"/>
    <property type="molecule type" value="Genomic_DNA"/>
</dbReference>
<dbReference type="Proteomes" id="UP001499852">
    <property type="component" value="Unassembled WGS sequence"/>
</dbReference>
<comment type="caution">
    <text evidence="2">The sequence shown here is derived from an EMBL/GenBank/DDBJ whole genome shotgun (WGS) entry which is preliminary data.</text>
</comment>
<keyword evidence="3" id="KW-1185">Reference proteome</keyword>
<dbReference type="NCBIfam" id="NF041492">
    <property type="entry name" value="MobF"/>
    <property type="match status" value="1"/>
</dbReference>
<dbReference type="InterPro" id="IPR003593">
    <property type="entry name" value="AAA+_ATPase"/>
</dbReference>
<evidence type="ECO:0000259" key="1">
    <source>
        <dbReference type="SMART" id="SM00382"/>
    </source>
</evidence>
<accession>A0ABP9PHP4</accession>
<dbReference type="NCBIfam" id="TIGR02686">
    <property type="entry name" value="relax_trwC"/>
    <property type="match status" value="1"/>
</dbReference>
<name>A0ABP9PHP4_9BACT</name>
<dbReference type="SUPFAM" id="SSF52540">
    <property type="entry name" value="P-loop containing nucleoside triphosphate hydrolases"/>
    <property type="match status" value="2"/>
</dbReference>
<organism evidence="2 3">
    <name type="scientific">Prosthecobacter algae</name>
    <dbReference type="NCBI Taxonomy" id="1144682"/>
    <lineage>
        <taxon>Bacteria</taxon>
        <taxon>Pseudomonadati</taxon>
        <taxon>Verrucomicrobiota</taxon>
        <taxon>Verrucomicrobiia</taxon>
        <taxon>Verrucomicrobiales</taxon>
        <taxon>Verrucomicrobiaceae</taxon>
        <taxon>Prosthecobacter</taxon>
    </lineage>
</organism>
<dbReference type="InterPro" id="IPR014862">
    <property type="entry name" value="TrwC"/>
</dbReference>
<proteinExistence type="predicted"/>
<gene>
    <name evidence="2" type="primary">mobF</name>
    <name evidence="2" type="ORF">GCM10023213_32540</name>
</gene>
<dbReference type="Pfam" id="PF08751">
    <property type="entry name" value="TrwC"/>
    <property type="match status" value="1"/>
</dbReference>
<dbReference type="CDD" id="cd18809">
    <property type="entry name" value="SF1_C_RecD"/>
    <property type="match status" value="1"/>
</dbReference>
<evidence type="ECO:0000313" key="3">
    <source>
        <dbReference type="Proteomes" id="UP001499852"/>
    </source>
</evidence>
<sequence>MLTFTPQSNLRNAREYFENHLVVGDYYSQGQVVPGEWMGVGAERLGLAGIVGKDEFVALCENLHPVTGEQLTPLHKTTRKELGADGKVKEAANRRLFYDVTISPPKSVSIAALVKGDERIIESHDRAVRVAMRELECFAATRVRRGGRNEDRDTGELVTAIFRHDTSRAVDPQLHSHCIVFNATYDEVEGRWKALQAEEMHKARKYAENVYYHELARDLRRFGYGIVNKARGDFELESVARSLIWTFSKRDRQIDEQTRELLAQAPELAGGNVAEVRAHLAHKLRPQKTEPLSPAELQASWLEQMSEEEKQGLAALATVREGDGPEAVKQAPAITESDALRWAEEHVFDRHTTVVERQLWAYALERGRGESFTLEDLHAATARAPYIHDPLNPEQFSIQPVLDRETAIIRLAQESANACASSLVPDWPGDARLDAAQAEAARRILSVRDSIVLFRGRAGTGKSFTLKTVYDALQAEGHAVQVLAPQRQQVEGLTQDGMAGAETIRAFLTRRRMEPGAVVIVDEAGQIGAKDMLALLTFVKERGGRVILSGDTGQHGPVQASDALRAMEKYGHLHIAELNEIRRQDPARGRNKAERQWIATYKQAVQDASEGRLARSFDLLDEAGAVVGCTLADKQQKLAEHYLELVRKGRSALVVSPTWGEIHRVNDAVRQRMQAAGLIGKKEWAVSALQADDLTDAQKGDARYYHDGRVIVFNQTCRGIPKGAIGSLVAVTAESIVVEATGRVRAVPLSQAGHLTVCKKQGMKLSKGDRLQLKANAQTAQGKRFINGELVTVKRVEKNGKIHLDDGRVLPPEYREFVRGYAVTSYASQGKTVDHVLFSDSSIKAATNAEQWYVTISRGRLGVRIFTTDKARLRENVTRSGQERLAVEVAAKQVPQVRMGNRVLPCNHPDVIKWNQKGHETAKKWRLRHRELQNQNQNHDPVRTIQTVE</sequence>
<feature type="domain" description="AAA+ ATPase" evidence="1">
    <location>
        <begin position="448"/>
        <end position="653"/>
    </location>
</feature>
<dbReference type="InterPro" id="IPR027417">
    <property type="entry name" value="P-loop_NTPase"/>
</dbReference>
<dbReference type="InterPro" id="IPR014059">
    <property type="entry name" value="TraI/TrwC_relax"/>
</dbReference>
<dbReference type="Gene3D" id="2.30.30.940">
    <property type="match status" value="1"/>
</dbReference>
<reference evidence="3" key="1">
    <citation type="journal article" date="2019" name="Int. J. Syst. Evol. Microbiol.">
        <title>The Global Catalogue of Microorganisms (GCM) 10K type strain sequencing project: providing services to taxonomists for standard genome sequencing and annotation.</title>
        <authorList>
            <consortium name="The Broad Institute Genomics Platform"/>
            <consortium name="The Broad Institute Genome Sequencing Center for Infectious Disease"/>
            <person name="Wu L."/>
            <person name="Ma J."/>
        </authorList>
    </citation>
    <scope>NUCLEOTIDE SEQUENCE [LARGE SCALE GENOMIC DNA]</scope>
    <source>
        <strain evidence="3">JCM 18053</strain>
    </source>
</reference>
<dbReference type="SUPFAM" id="SSF55464">
    <property type="entry name" value="Origin of replication-binding domain, RBD-like"/>
    <property type="match status" value="1"/>
</dbReference>
<dbReference type="SMART" id="SM00382">
    <property type="entry name" value="AAA"/>
    <property type="match status" value="1"/>
</dbReference>
<protein>
    <submittedName>
        <fullName evidence="2">MobF family relaxase</fullName>
    </submittedName>
</protein>
<dbReference type="RefSeq" id="WP_345737438.1">
    <property type="nucleotide sequence ID" value="NZ_BAABIA010000006.1"/>
</dbReference>
<evidence type="ECO:0000313" key="2">
    <source>
        <dbReference type="EMBL" id="GAA5143803.1"/>
    </source>
</evidence>
<dbReference type="Gene3D" id="3.40.50.300">
    <property type="entry name" value="P-loop containing nucleotide triphosphate hydrolases"/>
    <property type="match status" value="2"/>
</dbReference>